<dbReference type="InterPro" id="IPR029064">
    <property type="entry name" value="Ribosomal_eL30-like_sf"/>
</dbReference>
<dbReference type="SUPFAM" id="SSF64376">
    <property type="entry name" value="YlxR-like"/>
    <property type="match status" value="1"/>
</dbReference>
<sequence>MRTPHNERVNSAKVDPSQARTSGAGEACPERKCILTGEVAPKGGLIRLAISPEGPDGTAQVLPDLLARAPGRGAWLGVPRAELEAAMGAGKGGGKLRGALARAFKGARLEVPGDLPERIETGLRRLLSDRLGLEMRAGKLILGSDRIAEQARRGRVGRLMHASDASQDGSRKLDQAWRVGQDIEGSGEQGIRLPLDRAALSVALGRDNVVHLALADNASAKRIEPVLARLLHFIGRSAEAEHAGNDAENESDGPHGAVQRGDE</sequence>
<dbReference type="InterPro" id="IPR035931">
    <property type="entry name" value="YlxR-like_sf"/>
</dbReference>
<dbReference type="Gene3D" id="3.30.1330.30">
    <property type="match status" value="1"/>
</dbReference>
<dbReference type="SUPFAM" id="SSF55315">
    <property type="entry name" value="L30e-like"/>
    <property type="match status" value="1"/>
</dbReference>
<dbReference type="RefSeq" id="WP_160754685.1">
    <property type="nucleotide sequence ID" value="NZ_WTYL01000001.1"/>
</dbReference>
<dbReference type="EMBL" id="WTYL01000001">
    <property type="protein sequence ID" value="MXP43034.1"/>
    <property type="molecule type" value="Genomic_DNA"/>
</dbReference>
<dbReference type="InterPro" id="IPR007393">
    <property type="entry name" value="YlxR_dom"/>
</dbReference>
<feature type="compositionally biased region" description="Basic and acidic residues" evidence="1">
    <location>
        <begin position="1"/>
        <end position="10"/>
    </location>
</feature>
<protein>
    <submittedName>
        <fullName evidence="3">DUF448 domain-containing protein</fullName>
    </submittedName>
</protein>
<dbReference type="Proteomes" id="UP000431922">
    <property type="component" value="Unassembled WGS sequence"/>
</dbReference>
<evidence type="ECO:0000259" key="2">
    <source>
        <dbReference type="Pfam" id="PF04296"/>
    </source>
</evidence>
<evidence type="ECO:0000313" key="3">
    <source>
        <dbReference type="EMBL" id="MXP43034.1"/>
    </source>
</evidence>
<gene>
    <name evidence="3" type="ORF">GRI65_01030</name>
</gene>
<dbReference type="AlphaFoldDB" id="A0A845AYS8"/>
<keyword evidence="4" id="KW-1185">Reference proteome</keyword>
<dbReference type="Pfam" id="PF04296">
    <property type="entry name" value="YlxR"/>
    <property type="match status" value="1"/>
</dbReference>
<accession>A0A845AYS8</accession>
<name>A0A845AYS8_9SPHN</name>
<evidence type="ECO:0000256" key="1">
    <source>
        <dbReference type="SAM" id="MobiDB-lite"/>
    </source>
</evidence>
<evidence type="ECO:0000313" key="4">
    <source>
        <dbReference type="Proteomes" id="UP000431922"/>
    </source>
</evidence>
<reference evidence="3 4" key="1">
    <citation type="submission" date="2019-12" db="EMBL/GenBank/DDBJ databases">
        <title>Genomic-based taxomic classification of the family Erythrobacteraceae.</title>
        <authorList>
            <person name="Xu L."/>
        </authorList>
    </citation>
    <scope>NUCLEOTIDE SEQUENCE [LARGE SCALE GENOMIC DNA]</scope>
    <source>
        <strain evidence="3 4">KCTC 42453</strain>
    </source>
</reference>
<feature type="region of interest" description="Disordered" evidence="1">
    <location>
        <begin position="241"/>
        <end position="263"/>
    </location>
</feature>
<feature type="domain" description="YlxR" evidence="2">
    <location>
        <begin position="31"/>
        <end position="108"/>
    </location>
</feature>
<dbReference type="Gene3D" id="3.30.1230.10">
    <property type="entry name" value="YlxR-like"/>
    <property type="match status" value="1"/>
</dbReference>
<feature type="region of interest" description="Disordered" evidence="1">
    <location>
        <begin position="1"/>
        <end position="27"/>
    </location>
</feature>
<dbReference type="OrthoDB" id="9799836at2"/>
<proteinExistence type="predicted"/>
<comment type="caution">
    <text evidence="3">The sequence shown here is derived from an EMBL/GenBank/DDBJ whole genome shotgun (WGS) entry which is preliminary data.</text>
</comment>
<organism evidence="3 4">
    <name type="scientific">Allopontixanthobacter sediminis</name>
    <dbReference type="NCBI Taxonomy" id="1689985"/>
    <lineage>
        <taxon>Bacteria</taxon>
        <taxon>Pseudomonadati</taxon>
        <taxon>Pseudomonadota</taxon>
        <taxon>Alphaproteobacteria</taxon>
        <taxon>Sphingomonadales</taxon>
        <taxon>Erythrobacteraceae</taxon>
        <taxon>Allopontixanthobacter</taxon>
    </lineage>
</organism>